<proteinExistence type="predicted"/>
<keyword evidence="3" id="KW-1185">Reference proteome</keyword>
<evidence type="ECO:0000259" key="1">
    <source>
        <dbReference type="Pfam" id="PF03184"/>
    </source>
</evidence>
<dbReference type="AlphaFoldDB" id="A0AAU9V0D3"/>
<accession>A0AAU9V0D3</accession>
<feature type="domain" description="DDE-1" evidence="1">
    <location>
        <begin position="1"/>
        <end position="87"/>
    </location>
</feature>
<dbReference type="Pfam" id="PF03184">
    <property type="entry name" value="DDE_1"/>
    <property type="match status" value="1"/>
</dbReference>
<comment type="caution">
    <text evidence="2">The sequence shown here is derived from an EMBL/GenBank/DDBJ whole genome shotgun (WGS) entry which is preliminary data.</text>
</comment>
<name>A0AAU9V0D3_EUPED</name>
<protein>
    <recommendedName>
        <fullName evidence="1">DDE-1 domain-containing protein</fullName>
    </recommendedName>
</protein>
<dbReference type="Proteomes" id="UP001153954">
    <property type="component" value="Unassembled WGS sequence"/>
</dbReference>
<organism evidence="2 3">
    <name type="scientific">Euphydryas editha</name>
    <name type="common">Edith's checkerspot</name>
    <dbReference type="NCBI Taxonomy" id="104508"/>
    <lineage>
        <taxon>Eukaryota</taxon>
        <taxon>Metazoa</taxon>
        <taxon>Ecdysozoa</taxon>
        <taxon>Arthropoda</taxon>
        <taxon>Hexapoda</taxon>
        <taxon>Insecta</taxon>
        <taxon>Pterygota</taxon>
        <taxon>Neoptera</taxon>
        <taxon>Endopterygota</taxon>
        <taxon>Lepidoptera</taxon>
        <taxon>Glossata</taxon>
        <taxon>Ditrysia</taxon>
        <taxon>Papilionoidea</taxon>
        <taxon>Nymphalidae</taxon>
        <taxon>Nymphalinae</taxon>
        <taxon>Euphydryas</taxon>
    </lineage>
</organism>
<dbReference type="EMBL" id="CAKOGL010000028">
    <property type="protein sequence ID" value="CAH2105380.1"/>
    <property type="molecule type" value="Genomic_DNA"/>
</dbReference>
<evidence type="ECO:0000313" key="2">
    <source>
        <dbReference type="EMBL" id="CAH2105380.1"/>
    </source>
</evidence>
<reference evidence="2" key="1">
    <citation type="submission" date="2022-03" db="EMBL/GenBank/DDBJ databases">
        <authorList>
            <person name="Tunstrom K."/>
        </authorList>
    </citation>
    <scope>NUCLEOTIDE SEQUENCE</scope>
</reference>
<dbReference type="InterPro" id="IPR004875">
    <property type="entry name" value="DDE_SF_endonuclease_dom"/>
</dbReference>
<dbReference type="GO" id="GO:0003676">
    <property type="term" value="F:nucleic acid binding"/>
    <property type="evidence" value="ECO:0007669"/>
    <property type="project" value="InterPro"/>
</dbReference>
<sequence length="98" mass="11138">MEAKIFKNYFEKILIPALGEERPVLVIYDGHSTHVSLDVTELALAKEITILKLPAHTNHLLQPLGISVFKSFKGKWDQAVTTWQRQHMGQKVPKALFS</sequence>
<gene>
    <name evidence="2" type="ORF">EEDITHA_LOCUS19644</name>
</gene>
<evidence type="ECO:0000313" key="3">
    <source>
        <dbReference type="Proteomes" id="UP001153954"/>
    </source>
</evidence>